<protein>
    <submittedName>
        <fullName evidence="1">Uncharacterized protein</fullName>
    </submittedName>
</protein>
<evidence type="ECO:0000313" key="1">
    <source>
        <dbReference type="EMBL" id="KIJ61927.1"/>
    </source>
</evidence>
<dbReference type="AlphaFoldDB" id="A0A0C9WCU7"/>
<dbReference type="Pfam" id="PF18758">
    <property type="entry name" value="KDZ"/>
    <property type="match status" value="1"/>
</dbReference>
<accession>A0A0C9WCU7</accession>
<name>A0A0C9WCU7_9AGAM</name>
<dbReference type="OrthoDB" id="3364670at2759"/>
<keyword evidence="2" id="KW-1185">Reference proteome</keyword>
<dbReference type="InterPro" id="IPR040521">
    <property type="entry name" value="KDZ"/>
</dbReference>
<sequence>MTSVGEKQHYTLALIQRLTEHIPDDMLVGLLYDIGCQLERSWRKFKFFDNSQCVFYFILFYSPLIL</sequence>
<reference evidence="1 2" key="1">
    <citation type="submission" date="2014-04" db="EMBL/GenBank/DDBJ databases">
        <title>Evolutionary Origins and Diversification of the Mycorrhizal Mutualists.</title>
        <authorList>
            <consortium name="DOE Joint Genome Institute"/>
            <consortium name="Mycorrhizal Genomics Consortium"/>
            <person name="Kohler A."/>
            <person name="Kuo A."/>
            <person name="Nagy L.G."/>
            <person name="Floudas D."/>
            <person name="Copeland A."/>
            <person name="Barry K.W."/>
            <person name="Cichocki N."/>
            <person name="Veneault-Fourrey C."/>
            <person name="LaButti K."/>
            <person name="Lindquist E.A."/>
            <person name="Lipzen A."/>
            <person name="Lundell T."/>
            <person name="Morin E."/>
            <person name="Murat C."/>
            <person name="Riley R."/>
            <person name="Ohm R."/>
            <person name="Sun H."/>
            <person name="Tunlid A."/>
            <person name="Henrissat B."/>
            <person name="Grigoriev I.V."/>
            <person name="Hibbett D.S."/>
            <person name="Martin F."/>
        </authorList>
    </citation>
    <scope>NUCLEOTIDE SEQUENCE [LARGE SCALE GENOMIC DNA]</scope>
    <source>
        <strain evidence="1 2">MD-312</strain>
    </source>
</reference>
<organism evidence="1 2">
    <name type="scientific">Hydnomerulius pinastri MD-312</name>
    <dbReference type="NCBI Taxonomy" id="994086"/>
    <lineage>
        <taxon>Eukaryota</taxon>
        <taxon>Fungi</taxon>
        <taxon>Dikarya</taxon>
        <taxon>Basidiomycota</taxon>
        <taxon>Agaricomycotina</taxon>
        <taxon>Agaricomycetes</taxon>
        <taxon>Agaricomycetidae</taxon>
        <taxon>Boletales</taxon>
        <taxon>Boletales incertae sedis</taxon>
        <taxon>Leucogyrophana</taxon>
    </lineage>
</organism>
<evidence type="ECO:0000313" key="2">
    <source>
        <dbReference type="Proteomes" id="UP000053820"/>
    </source>
</evidence>
<proteinExistence type="predicted"/>
<dbReference type="EMBL" id="KN839859">
    <property type="protein sequence ID" value="KIJ61927.1"/>
    <property type="molecule type" value="Genomic_DNA"/>
</dbReference>
<dbReference type="Proteomes" id="UP000053820">
    <property type="component" value="Unassembled WGS sequence"/>
</dbReference>
<dbReference type="HOGENOM" id="CLU_2831497_0_0_1"/>
<gene>
    <name evidence="1" type="ORF">HYDPIDRAFT_95563</name>
</gene>